<sequence>MMKAFIWNIRSVKSQKAFQRVQMLNKYHKFSFIALLEPFQHTRHINRYRSRLQMPLMFHNCNGKIWLFVNHGFIATLISDTEQQLSLNFCSQTLGISFLVTIVYAKCDKNLMMDLWDDILSLSNGISRPWILEGDFNVVSNGAENLGGIPVVAADVEDFNNCVEACDALQIQYKGIIIPPPSPLLSYENRNSRLQRPFKFLKFWIEYEDFKEVVRRGWDSSFTNNPFLDYKRKIKQVKKALTIWSR</sequence>
<dbReference type="OrthoDB" id="1305469at2759"/>
<proteinExistence type="predicted"/>
<gene>
    <name evidence="1" type="ORF">H5410_056130</name>
</gene>
<dbReference type="AlphaFoldDB" id="A0A9J5WLD5"/>
<dbReference type="SUPFAM" id="SSF56219">
    <property type="entry name" value="DNase I-like"/>
    <property type="match status" value="1"/>
</dbReference>
<dbReference type="Proteomes" id="UP000824120">
    <property type="component" value="Chromosome 11"/>
</dbReference>
<dbReference type="EMBL" id="JACXVP010000011">
    <property type="protein sequence ID" value="KAG5575996.1"/>
    <property type="molecule type" value="Genomic_DNA"/>
</dbReference>
<name>A0A9J5WLD5_SOLCO</name>
<protein>
    <recommendedName>
        <fullName evidence="3">Endonuclease/exonuclease/phosphatase domain-containing protein</fullName>
    </recommendedName>
</protein>
<evidence type="ECO:0000313" key="1">
    <source>
        <dbReference type="EMBL" id="KAG5575996.1"/>
    </source>
</evidence>
<organism evidence="1 2">
    <name type="scientific">Solanum commersonii</name>
    <name type="common">Commerson's wild potato</name>
    <name type="synonym">Commerson's nightshade</name>
    <dbReference type="NCBI Taxonomy" id="4109"/>
    <lineage>
        <taxon>Eukaryota</taxon>
        <taxon>Viridiplantae</taxon>
        <taxon>Streptophyta</taxon>
        <taxon>Embryophyta</taxon>
        <taxon>Tracheophyta</taxon>
        <taxon>Spermatophyta</taxon>
        <taxon>Magnoliopsida</taxon>
        <taxon>eudicotyledons</taxon>
        <taxon>Gunneridae</taxon>
        <taxon>Pentapetalae</taxon>
        <taxon>asterids</taxon>
        <taxon>lamiids</taxon>
        <taxon>Solanales</taxon>
        <taxon>Solanaceae</taxon>
        <taxon>Solanoideae</taxon>
        <taxon>Solaneae</taxon>
        <taxon>Solanum</taxon>
    </lineage>
</organism>
<evidence type="ECO:0008006" key="3">
    <source>
        <dbReference type="Google" id="ProtNLM"/>
    </source>
</evidence>
<dbReference type="InterPro" id="IPR036691">
    <property type="entry name" value="Endo/exonu/phosph_ase_sf"/>
</dbReference>
<evidence type="ECO:0000313" key="2">
    <source>
        <dbReference type="Proteomes" id="UP000824120"/>
    </source>
</evidence>
<accession>A0A9J5WLD5</accession>
<dbReference type="Gene3D" id="3.60.10.10">
    <property type="entry name" value="Endonuclease/exonuclease/phosphatase"/>
    <property type="match status" value="1"/>
</dbReference>
<comment type="caution">
    <text evidence="1">The sequence shown here is derived from an EMBL/GenBank/DDBJ whole genome shotgun (WGS) entry which is preliminary data.</text>
</comment>
<keyword evidence="2" id="KW-1185">Reference proteome</keyword>
<reference evidence="1 2" key="1">
    <citation type="submission" date="2020-09" db="EMBL/GenBank/DDBJ databases">
        <title>De no assembly of potato wild relative species, Solanum commersonii.</title>
        <authorList>
            <person name="Cho K."/>
        </authorList>
    </citation>
    <scope>NUCLEOTIDE SEQUENCE [LARGE SCALE GENOMIC DNA]</scope>
    <source>
        <strain evidence="1">LZ3.2</strain>
        <tissue evidence="1">Leaf</tissue>
    </source>
</reference>